<dbReference type="GO" id="GO:0005886">
    <property type="term" value="C:plasma membrane"/>
    <property type="evidence" value="ECO:0007669"/>
    <property type="project" value="UniProtKB-SubCell"/>
</dbReference>
<feature type="domain" description="ABC transmembrane type-1" evidence="8">
    <location>
        <begin position="88"/>
        <end position="279"/>
    </location>
</feature>
<gene>
    <name evidence="9" type="ORF">FB555_001746</name>
</gene>
<feature type="transmembrane region" description="Helical" evidence="7">
    <location>
        <begin position="88"/>
        <end position="114"/>
    </location>
</feature>
<evidence type="ECO:0000256" key="5">
    <source>
        <dbReference type="ARBA" id="ARBA00022989"/>
    </source>
</evidence>
<evidence type="ECO:0000256" key="6">
    <source>
        <dbReference type="ARBA" id="ARBA00023136"/>
    </source>
</evidence>
<dbReference type="SUPFAM" id="SSF161098">
    <property type="entry name" value="MetI-like"/>
    <property type="match status" value="1"/>
</dbReference>
<keyword evidence="4 7" id="KW-0812">Transmembrane</keyword>
<dbReference type="InterPro" id="IPR035906">
    <property type="entry name" value="MetI-like_sf"/>
</dbReference>
<organism evidence="9 10">
    <name type="scientific">Alpinimonas psychrophila</name>
    <dbReference type="NCBI Taxonomy" id="748908"/>
    <lineage>
        <taxon>Bacteria</taxon>
        <taxon>Bacillati</taxon>
        <taxon>Actinomycetota</taxon>
        <taxon>Actinomycetes</taxon>
        <taxon>Micrococcales</taxon>
        <taxon>Microbacteriaceae</taxon>
        <taxon>Alpinimonas</taxon>
    </lineage>
</organism>
<dbReference type="EMBL" id="JACGWU010000006">
    <property type="protein sequence ID" value="MBA8829630.1"/>
    <property type="molecule type" value="Genomic_DNA"/>
</dbReference>
<reference evidence="9 10" key="1">
    <citation type="submission" date="2020-07" db="EMBL/GenBank/DDBJ databases">
        <title>Sequencing the genomes of 1000 actinobacteria strains.</title>
        <authorList>
            <person name="Klenk H.-P."/>
        </authorList>
    </citation>
    <scope>NUCLEOTIDE SEQUENCE [LARGE SCALE GENOMIC DNA]</scope>
    <source>
        <strain evidence="9 10">DSM 23737</strain>
    </source>
</reference>
<feature type="transmembrane region" description="Helical" evidence="7">
    <location>
        <begin position="121"/>
        <end position="144"/>
    </location>
</feature>
<name>A0A7W3JUU5_9MICO</name>
<dbReference type="PANTHER" id="PTHR43744:SF12">
    <property type="entry name" value="ABC TRANSPORTER PERMEASE PROTEIN MG189-RELATED"/>
    <property type="match status" value="1"/>
</dbReference>
<dbReference type="Pfam" id="PF00528">
    <property type="entry name" value="BPD_transp_1"/>
    <property type="match status" value="1"/>
</dbReference>
<keyword evidence="2 7" id="KW-0813">Transport</keyword>
<comment type="caution">
    <text evidence="9">The sequence shown here is derived from an EMBL/GenBank/DDBJ whole genome shotgun (WGS) entry which is preliminary data.</text>
</comment>
<dbReference type="RefSeq" id="WP_182485059.1">
    <property type="nucleotide sequence ID" value="NZ_JACGWU010000006.1"/>
</dbReference>
<comment type="similarity">
    <text evidence="7">Belongs to the binding-protein-dependent transport system permease family.</text>
</comment>
<dbReference type="AlphaFoldDB" id="A0A7W3JUU5"/>
<feature type="transmembrane region" description="Helical" evidence="7">
    <location>
        <begin position="200"/>
        <end position="225"/>
    </location>
</feature>
<dbReference type="CDD" id="cd06261">
    <property type="entry name" value="TM_PBP2"/>
    <property type="match status" value="1"/>
</dbReference>
<evidence type="ECO:0000256" key="7">
    <source>
        <dbReference type="RuleBase" id="RU363032"/>
    </source>
</evidence>
<feature type="transmembrane region" description="Helical" evidence="7">
    <location>
        <begin position="33"/>
        <end position="54"/>
    </location>
</feature>
<dbReference type="Gene3D" id="1.10.3720.10">
    <property type="entry name" value="MetI-like"/>
    <property type="match status" value="1"/>
</dbReference>
<accession>A0A7W3JUU5</accession>
<evidence type="ECO:0000256" key="3">
    <source>
        <dbReference type="ARBA" id="ARBA00022475"/>
    </source>
</evidence>
<evidence type="ECO:0000259" key="8">
    <source>
        <dbReference type="PROSITE" id="PS50928"/>
    </source>
</evidence>
<feature type="transmembrane region" description="Helical" evidence="7">
    <location>
        <begin position="156"/>
        <end position="179"/>
    </location>
</feature>
<evidence type="ECO:0000313" key="9">
    <source>
        <dbReference type="EMBL" id="MBA8829630.1"/>
    </source>
</evidence>
<proteinExistence type="inferred from homology"/>
<keyword evidence="5 7" id="KW-1133">Transmembrane helix</keyword>
<evidence type="ECO:0000256" key="4">
    <source>
        <dbReference type="ARBA" id="ARBA00022692"/>
    </source>
</evidence>
<dbReference type="Proteomes" id="UP000524237">
    <property type="component" value="Unassembled WGS sequence"/>
</dbReference>
<dbReference type="PROSITE" id="PS50928">
    <property type="entry name" value="ABC_TM1"/>
    <property type="match status" value="1"/>
</dbReference>
<evidence type="ECO:0000256" key="2">
    <source>
        <dbReference type="ARBA" id="ARBA00022448"/>
    </source>
</evidence>
<dbReference type="GO" id="GO:0055085">
    <property type="term" value="P:transmembrane transport"/>
    <property type="evidence" value="ECO:0007669"/>
    <property type="project" value="InterPro"/>
</dbReference>
<keyword evidence="10" id="KW-1185">Reference proteome</keyword>
<protein>
    <submittedName>
        <fullName evidence="9">ABC-type glycerol-3-phosphate transport system permease component</fullName>
    </submittedName>
</protein>
<evidence type="ECO:0000313" key="10">
    <source>
        <dbReference type="Proteomes" id="UP000524237"/>
    </source>
</evidence>
<sequence>MPIPTITERLASIRSTRSAGKVVAKKKVSPRRVILFVVMAAGAFIMFYPFWFMIDASFKSNAQFRGMEGYSFDSWAKLFDILPVGQQLANSTIVCVLALIIIVSVSTTAGFAFAKLRYRRATLVFLLIISAMLIPMQSIIIPAYVNLAQFNMLNSYTGAVLIYAALGTPFATFLMTAFYRGIPDELIEAAVIDGLGYWRVFLRIALPLSIPAVVTVIVLQFIQIWGDLLIGLLFLQNTDLRTVTVGLGVLATGRVTDIPVLMAGSLLSAIPAIIVYLVFQRQLVSGLTAGMGK</sequence>
<keyword evidence="3" id="KW-1003">Cell membrane</keyword>
<comment type="subcellular location">
    <subcellularLocation>
        <location evidence="1 7">Cell membrane</location>
        <topology evidence="1 7">Multi-pass membrane protein</topology>
    </subcellularLocation>
</comment>
<keyword evidence="6 7" id="KW-0472">Membrane</keyword>
<feature type="transmembrane region" description="Helical" evidence="7">
    <location>
        <begin position="258"/>
        <end position="279"/>
    </location>
</feature>
<dbReference type="InterPro" id="IPR000515">
    <property type="entry name" value="MetI-like"/>
</dbReference>
<dbReference type="PANTHER" id="PTHR43744">
    <property type="entry name" value="ABC TRANSPORTER PERMEASE PROTEIN MG189-RELATED-RELATED"/>
    <property type="match status" value="1"/>
</dbReference>
<evidence type="ECO:0000256" key="1">
    <source>
        <dbReference type="ARBA" id="ARBA00004651"/>
    </source>
</evidence>